<dbReference type="GO" id="GO:0098797">
    <property type="term" value="C:plasma membrane protein complex"/>
    <property type="evidence" value="ECO:0007669"/>
    <property type="project" value="TreeGrafter"/>
</dbReference>
<evidence type="ECO:0000259" key="9">
    <source>
        <dbReference type="Pfam" id="PF02687"/>
    </source>
</evidence>
<feature type="transmembrane region" description="Helical" evidence="8">
    <location>
        <begin position="21"/>
        <end position="49"/>
    </location>
</feature>
<dbReference type="InterPro" id="IPR051447">
    <property type="entry name" value="Lipoprotein-release_system"/>
</dbReference>
<gene>
    <name evidence="11" type="primary">lolE</name>
    <name evidence="11" type="ORF">ACHINZ_4060</name>
</gene>
<reference evidence="11" key="1">
    <citation type="journal article" date="2023" name="Front. Microbiol.">
        <title>Genome analysis of Candidatus Aschnera chinzeii, the bacterial endosymbiont of the blood-sucking bat fly Penicillidia jenynsii (Insecta: Diptera: Nycteribiidae).</title>
        <authorList>
            <person name="Koga R."/>
            <person name="Moriyama M."/>
            <person name="Nozaki T."/>
            <person name="Fukatsu T."/>
        </authorList>
    </citation>
    <scope>NUCLEOTIDE SEQUENCE</scope>
    <source>
        <strain evidence="11">Kw-01</strain>
    </source>
</reference>
<keyword evidence="7 8" id="KW-0472">Membrane</keyword>
<keyword evidence="4" id="KW-1003">Cell membrane</keyword>
<proteinExistence type="inferred from homology"/>
<dbReference type="InterPro" id="IPR003838">
    <property type="entry name" value="ABC3_permease_C"/>
</dbReference>
<dbReference type="NCBIfam" id="NF008357">
    <property type="entry name" value="PRK11146.1"/>
    <property type="match status" value="1"/>
</dbReference>
<protein>
    <submittedName>
        <fullName evidence="11">Lipoprotein-releasing ABC transporter permease subunit LolE</fullName>
    </submittedName>
</protein>
<comment type="similarity">
    <text evidence="2">Belongs to the ABC-4 integral membrane protein family. LolC/E subfamily.</text>
</comment>
<evidence type="ECO:0000256" key="7">
    <source>
        <dbReference type="ARBA" id="ARBA00023136"/>
    </source>
</evidence>
<evidence type="ECO:0000259" key="10">
    <source>
        <dbReference type="Pfam" id="PF12704"/>
    </source>
</evidence>
<dbReference type="Pfam" id="PF12704">
    <property type="entry name" value="MacB_PCD"/>
    <property type="match status" value="1"/>
</dbReference>
<reference evidence="11" key="2">
    <citation type="submission" date="2023-10" db="EMBL/GenBank/DDBJ databases">
        <authorList>
            <person name="Koga R."/>
            <person name="Fukatsu T."/>
        </authorList>
    </citation>
    <scope>NUCLEOTIDE SEQUENCE</scope>
    <source>
        <strain evidence="11">Kw-01</strain>
    </source>
</reference>
<feature type="transmembrane region" description="Helical" evidence="8">
    <location>
        <begin position="315"/>
        <end position="342"/>
    </location>
</feature>
<evidence type="ECO:0000256" key="2">
    <source>
        <dbReference type="ARBA" id="ARBA00005236"/>
    </source>
</evidence>
<evidence type="ECO:0000313" key="11">
    <source>
        <dbReference type="EMBL" id="BET44734.1"/>
    </source>
</evidence>
<feature type="domain" description="MacB-like periplasmic core" evidence="10">
    <location>
        <begin position="28"/>
        <end position="229"/>
    </location>
</feature>
<comment type="subcellular location">
    <subcellularLocation>
        <location evidence="1">Cell membrane</location>
        <topology evidence="1">Multi-pass membrane protein</topology>
    </subcellularLocation>
</comment>
<keyword evidence="11" id="KW-0449">Lipoprotein</keyword>
<accession>A0AAT9G4T0</accession>
<evidence type="ECO:0000256" key="1">
    <source>
        <dbReference type="ARBA" id="ARBA00004651"/>
    </source>
</evidence>
<dbReference type="InterPro" id="IPR025857">
    <property type="entry name" value="MacB_PCD"/>
</dbReference>
<dbReference type="EMBL" id="AP028961">
    <property type="protein sequence ID" value="BET44734.1"/>
    <property type="molecule type" value="Genomic_DNA"/>
</dbReference>
<feature type="domain" description="ABC3 transporter permease C-terminal" evidence="9">
    <location>
        <begin position="276"/>
        <end position="408"/>
    </location>
</feature>
<dbReference type="PANTHER" id="PTHR30489:SF0">
    <property type="entry name" value="LIPOPROTEIN-RELEASING SYSTEM TRANSMEMBRANE PROTEIN LOLE"/>
    <property type="match status" value="1"/>
</dbReference>
<organism evidence="11">
    <name type="scientific">Candidatus Aschnera chinzeii</name>
    <dbReference type="NCBI Taxonomy" id="1485666"/>
    <lineage>
        <taxon>Bacteria</taxon>
        <taxon>Pseudomonadati</taxon>
        <taxon>Pseudomonadota</taxon>
        <taxon>Gammaproteobacteria</taxon>
        <taxon>Enterobacterales</taxon>
        <taxon>Enterobacteriaceae</taxon>
        <taxon>Candidatus Aschnera</taxon>
    </lineage>
</organism>
<keyword evidence="6 8" id="KW-1133">Transmembrane helix</keyword>
<feature type="transmembrane region" description="Helical" evidence="8">
    <location>
        <begin position="381"/>
        <end position="400"/>
    </location>
</feature>
<evidence type="ECO:0000256" key="8">
    <source>
        <dbReference type="SAM" id="Phobius"/>
    </source>
</evidence>
<evidence type="ECO:0000256" key="6">
    <source>
        <dbReference type="ARBA" id="ARBA00022989"/>
    </source>
</evidence>
<keyword evidence="5 8" id="KW-0812">Transmembrane</keyword>
<dbReference type="AlphaFoldDB" id="A0AAT9G4T0"/>
<dbReference type="InterPro" id="IPR011925">
    <property type="entry name" value="LolCE_TM"/>
</dbReference>
<evidence type="ECO:0000256" key="3">
    <source>
        <dbReference type="ARBA" id="ARBA00022448"/>
    </source>
</evidence>
<evidence type="ECO:0000256" key="4">
    <source>
        <dbReference type="ARBA" id="ARBA00022475"/>
    </source>
</evidence>
<dbReference type="Pfam" id="PF02687">
    <property type="entry name" value="FtsX"/>
    <property type="match status" value="1"/>
</dbReference>
<dbReference type="PANTHER" id="PTHR30489">
    <property type="entry name" value="LIPOPROTEIN-RELEASING SYSTEM TRANSMEMBRANE PROTEIN LOLE"/>
    <property type="match status" value="1"/>
</dbReference>
<evidence type="ECO:0000256" key="5">
    <source>
        <dbReference type="ARBA" id="ARBA00022692"/>
    </source>
</evidence>
<name>A0AAT9G4T0_9ENTR</name>
<feature type="transmembrane region" description="Helical" evidence="8">
    <location>
        <begin position="272"/>
        <end position="294"/>
    </location>
</feature>
<dbReference type="NCBIfam" id="TIGR02212">
    <property type="entry name" value="lolCE"/>
    <property type="match status" value="1"/>
</dbReference>
<keyword evidence="3" id="KW-0813">Transport</keyword>
<dbReference type="GO" id="GO:0044874">
    <property type="term" value="P:lipoprotein localization to outer membrane"/>
    <property type="evidence" value="ECO:0007669"/>
    <property type="project" value="TreeGrafter"/>
</dbReference>
<sequence>MVELLWAIKIALRFNQGKKGTILVSIISLISVCSIILGVAILIICLSAINGFEYEFKNRILSVIPHGQINAVNPPYLNWQNDFIKIKKSHDISSVSPYVTCTAILEKNNILQTIHIVGIDLKYESMLNLLPKFVLNDRWQKLKSGNNEIIIGNGIAQKLKISIGDYINIMLPHYNNKLNMTYSTEINFLITGIIKLNGILDNQLAIIPLQDAQYYLSYGDGITGFKINVKNIFNVNKIIYDATINLNNFTTINTWIDDYGYVYNDIQTVRCIMYLTMIMLIAISCFNIVFTLMISVNNKRKYIAILKTMGAKNSFIGSIFIWYGVIIGFIGSLIGLFIGVLISFHLSSIIRYIENIIKHQILSTNVYFIDFIPSKIHIADILYVVIITIVLSLLASWYPAKIAININPIDILKERK</sequence>
<dbReference type="GO" id="GO:0042953">
    <property type="term" value="P:lipoprotein transport"/>
    <property type="evidence" value="ECO:0007669"/>
    <property type="project" value="InterPro"/>
</dbReference>